<gene>
    <name evidence="3" type="ORF">I41_12710</name>
</gene>
<proteinExistence type="predicted"/>
<dbReference type="Proteomes" id="UP000317909">
    <property type="component" value="Chromosome"/>
</dbReference>
<evidence type="ECO:0000313" key="4">
    <source>
        <dbReference type="Proteomes" id="UP000317909"/>
    </source>
</evidence>
<name>A0A517TUQ4_9BACT</name>
<feature type="domain" description="Ice-binding protein C-terminal" evidence="2">
    <location>
        <begin position="206"/>
        <end position="226"/>
    </location>
</feature>
<accession>A0A517TUQ4</accession>
<reference evidence="3 4" key="1">
    <citation type="submission" date="2019-02" db="EMBL/GenBank/DDBJ databases">
        <title>Deep-cultivation of Planctomycetes and their phenomic and genomic characterization uncovers novel biology.</title>
        <authorList>
            <person name="Wiegand S."/>
            <person name="Jogler M."/>
            <person name="Boedeker C."/>
            <person name="Pinto D."/>
            <person name="Vollmers J."/>
            <person name="Rivas-Marin E."/>
            <person name="Kohn T."/>
            <person name="Peeters S.H."/>
            <person name="Heuer A."/>
            <person name="Rast P."/>
            <person name="Oberbeckmann S."/>
            <person name="Bunk B."/>
            <person name="Jeske O."/>
            <person name="Meyerdierks A."/>
            <person name="Storesund J.E."/>
            <person name="Kallscheuer N."/>
            <person name="Luecker S."/>
            <person name="Lage O.M."/>
            <person name="Pohl T."/>
            <person name="Merkel B.J."/>
            <person name="Hornburger P."/>
            <person name="Mueller R.-W."/>
            <person name="Bruemmer F."/>
            <person name="Labrenz M."/>
            <person name="Spormann A.M."/>
            <person name="Op den Camp H."/>
            <person name="Overmann J."/>
            <person name="Amann R."/>
            <person name="Jetten M.S.M."/>
            <person name="Mascher T."/>
            <person name="Medema M.H."/>
            <person name="Devos D.P."/>
            <person name="Kaster A.-K."/>
            <person name="Ovreas L."/>
            <person name="Rohde M."/>
            <person name="Galperin M.Y."/>
            <person name="Jogler C."/>
        </authorList>
    </citation>
    <scope>NUCLEOTIDE SEQUENCE [LARGE SCALE GENOMIC DNA]</scope>
    <source>
        <strain evidence="3 4">I41</strain>
    </source>
</reference>
<keyword evidence="1" id="KW-0732">Signal</keyword>
<dbReference type="AlphaFoldDB" id="A0A517TUQ4"/>
<evidence type="ECO:0000256" key="1">
    <source>
        <dbReference type="SAM" id="SignalP"/>
    </source>
</evidence>
<dbReference type="NCBIfam" id="TIGR02595">
    <property type="entry name" value="PEP_CTERM"/>
    <property type="match status" value="1"/>
</dbReference>
<dbReference type="KEGG" id="llh:I41_12710"/>
<evidence type="ECO:0000313" key="3">
    <source>
        <dbReference type="EMBL" id="QDT72105.1"/>
    </source>
</evidence>
<dbReference type="InterPro" id="IPR013424">
    <property type="entry name" value="Ice-binding_C"/>
</dbReference>
<dbReference type="RefSeq" id="WP_145431704.1">
    <property type="nucleotide sequence ID" value="NZ_CP036339.1"/>
</dbReference>
<dbReference type="EMBL" id="CP036339">
    <property type="protein sequence ID" value="QDT72105.1"/>
    <property type="molecule type" value="Genomic_DNA"/>
</dbReference>
<feature type="signal peptide" evidence="1">
    <location>
        <begin position="1"/>
        <end position="28"/>
    </location>
</feature>
<keyword evidence="4" id="KW-1185">Reference proteome</keyword>
<dbReference type="Pfam" id="PF07589">
    <property type="entry name" value="PEP-CTERM"/>
    <property type="match status" value="1"/>
</dbReference>
<sequence length="228" mass="23307" precursor="true">MDAKRHFARATWTVALSATLLAGSQASAVPMLFSGLSSDGHPVSAIADFILNDATDTVSVTLNNTTTTTLDAGELFTGLDFTISGLTPTLTSDTGIQRTVDGAGAFVDTGSPQNLSWSVASLGGGVHQINFNPNAKDAIIGPPTAGSYATANGSIKGNAGHNPFAALEAKFELSVPGLGPNSIVELRTFRFGTTLDPATGTITPLPEPAALALAGIGLVAMGARRRRR</sequence>
<evidence type="ECO:0000259" key="2">
    <source>
        <dbReference type="Pfam" id="PF07589"/>
    </source>
</evidence>
<feature type="chain" id="PRO_5022066242" description="Ice-binding protein C-terminal domain-containing protein" evidence="1">
    <location>
        <begin position="29"/>
        <end position="228"/>
    </location>
</feature>
<organism evidence="3 4">
    <name type="scientific">Lacipirellula limnantheis</name>
    <dbReference type="NCBI Taxonomy" id="2528024"/>
    <lineage>
        <taxon>Bacteria</taxon>
        <taxon>Pseudomonadati</taxon>
        <taxon>Planctomycetota</taxon>
        <taxon>Planctomycetia</taxon>
        <taxon>Pirellulales</taxon>
        <taxon>Lacipirellulaceae</taxon>
        <taxon>Lacipirellula</taxon>
    </lineage>
</organism>
<protein>
    <recommendedName>
        <fullName evidence="2">Ice-binding protein C-terminal domain-containing protein</fullName>
    </recommendedName>
</protein>